<protein>
    <submittedName>
        <fullName evidence="1">Uncharacterized protein</fullName>
    </submittedName>
</protein>
<reference evidence="1 2" key="1">
    <citation type="submission" date="2019-03" db="EMBL/GenBank/DDBJ databases">
        <title>Single cell metagenomics reveals metabolic interactions within the superorganism composed of flagellate Streblomastix strix and complex community of Bacteroidetes bacteria on its surface.</title>
        <authorList>
            <person name="Treitli S.C."/>
            <person name="Kolisko M."/>
            <person name="Husnik F."/>
            <person name="Keeling P."/>
            <person name="Hampl V."/>
        </authorList>
    </citation>
    <scope>NUCLEOTIDE SEQUENCE [LARGE SCALE GENOMIC DNA]</scope>
    <source>
        <strain evidence="1">ST1C</strain>
    </source>
</reference>
<sequence>MQSEQRIKDTTASIISFANSYTCGKKGKLNEQSKPEPESTTPLKDIISSLEFLLNQIQKNITHIQVIYTQKLLHSLSILTIYKINGQGDQKFDKQTFEVRRSSRYCLWNIHLWSDEYVQSELVRIRYANILAIAISTAGGSGEEQDLEIMNGLSHIYQFLAILHNGSNYPLFLPLPLLAHSSKEQIEEEGGNEEVEAQLINNGNINCNIKDNAKWTKRSIFDHFIHSS</sequence>
<organism evidence="1 2">
    <name type="scientific">Streblomastix strix</name>
    <dbReference type="NCBI Taxonomy" id="222440"/>
    <lineage>
        <taxon>Eukaryota</taxon>
        <taxon>Metamonada</taxon>
        <taxon>Preaxostyla</taxon>
        <taxon>Oxymonadida</taxon>
        <taxon>Streblomastigidae</taxon>
        <taxon>Streblomastix</taxon>
    </lineage>
</organism>
<evidence type="ECO:0000313" key="1">
    <source>
        <dbReference type="EMBL" id="KAA6390742.1"/>
    </source>
</evidence>
<name>A0A5J4W834_9EUKA</name>
<proteinExistence type="predicted"/>
<gene>
    <name evidence="1" type="ORF">EZS28_013734</name>
</gene>
<dbReference type="EMBL" id="SNRW01003121">
    <property type="protein sequence ID" value="KAA6390742.1"/>
    <property type="molecule type" value="Genomic_DNA"/>
</dbReference>
<evidence type="ECO:0000313" key="2">
    <source>
        <dbReference type="Proteomes" id="UP000324800"/>
    </source>
</evidence>
<dbReference type="AlphaFoldDB" id="A0A5J4W834"/>
<comment type="caution">
    <text evidence="1">The sequence shown here is derived from an EMBL/GenBank/DDBJ whole genome shotgun (WGS) entry which is preliminary data.</text>
</comment>
<accession>A0A5J4W834</accession>
<dbReference type="Proteomes" id="UP000324800">
    <property type="component" value="Unassembled WGS sequence"/>
</dbReference>